<keyword evidence="2" id="KW-0378">Hydrolase</keyword>
<dbReference type="EMBL" id="FNBW01000016">
    <property type="protein sequence ID" value="SDG39992.1"/>
    <property type="molecule type" value="Genomic_DNA"/>
</dbReference>
<evidence type="ECO:0000313" key="8">
    <source>
        <dbReference type="EMBL" id="SDG39992.1"/>
    </source>
</evidence>
<evidence type="ECO:0000256" key="5">
    <source>
        <dbReference type="ARBA" id="ARBA00045658"/>
    </source>
</evidence>
<protein>
    <submittedName>
        <fullName evidence="8">GTPase, G3E family</fullName>
    </submittedName>
</protein>
<sequence length="355" mass="39144">MSLFETDKSADRIPVSVLTGFLGSGKTTLLNALLKNPALADTAVIVNEFGEVGLDHLLMESVDGEMTVMASGCICCTIRSDLETTLRDLLSRARTGTLPRFRRVVVETTGLADPAPIVQMLLNNPLVSGFFRLDAVITTVDTMHGLVQLDAQPEAVKQAAMADRLILTKTDLAKPDAVRALDRRLAALNPTAERIRSVAGAVEPGRLFDAGWYDPQTKTPDVQRWLRDEALEAESRHAHDHHAGHPHLHDTNRHGSDIAAFALTFDAPLDWGRVNLWLAALRERHGDRLLRVKGILNLDDEPMPVVIHGVHHVFHSPARLSDWPEGDRRSRIVFITRGLDEATVRSFWEDVSAAA</sequence>
<dbReference type="InterPro" id="IPR051316">
    <property type="entry name" value="Zinc-reg_GTPase_activator"/>
</dbReference>
<comment type="function">
    <text evidence="5">Zinc chaperone that directly transfers zinc cofactor to target proteins, thereby activating them. Zinc is transferred from the CXCC motif in the GTPase domain to the zinc binding site in target proteins in a process requiring GTP hydrolysis.</text>
</comment>
<keyword evidence="3" id="KW-0143">Chaperone</keyword>
<evidence type="ECO:0000313" key="9">
    <source>
        <dbReference type="Proteomes" id="UP000198615"/>
    </source>
</evidence>
<gene>
    <name evidence="8" type="ORF">SAMN05660686_04274</name>
</gene>
<evidence type="ECO:0000256" key="6">
    <source>
        <dbReference type="ARBA" id="ARBA00049117"/>
    </source>
</evidence>
<dbReference type="GO" id="GO:0000166">
    <property type="term" value="F:nucleotide binding"/>
    <property type="evidence" value="ECO:0007669"/>
    <property type="project" value="UniProtKB-KW"/>
</dbReference>
<evidence type="ECO:0000256" key="4">
    <source>
        <dbReference type="ARBA" id="ARBA00034320"/>
    </source>
</evidence>
<proteinExistence type="inferred from homology"/>
<accession>A0A8G2BLH4</accession>
<dbReference type="InterPro" id="IPR027417">
    <property type="entry name" value="P-loop_NTPase"/>
</dbReference>
<evidence type="ECO:0000256" key="2">
    <source>
        <dbReference type="ARBA" id="ARBA00022801"/>
    </source>
</evidence>
<evidence type="ECO:0000256" key="3">
    <source>
        <dbReference type="ARBA" id="ARBA00023186"/>
    </source>
</evidence>
<dbReference type="Pfam" id="PF07683">
    <property type="entry name" value="CobW_C"/>
    <property type="match status" value="1"/>
</dbReference>
<dbReference type="Proteomes" id="UP000198615">
    <property type="component" value="Unassembled WGS sequence"/>
</dbReference>
<dbReference type="SUPFAM" id="SSF52540">
    <property type="entry name" value="P-loop containing nucleoside triphosphate hydrolases"/>
    <property type="match status" value="1"/>
</dbReference>
<comment type="caution">
    <text evidence="8">The sequence shown here is derived from an EMBL/GenBank/DDBJ whole genome shotgun (WGS) entry which is preliminary data.</text>
</comment>
<keyword evidence="1" id="KW-0547">Nucleotide-binding</keyword>
<dbReference type="PANTHER" id="PTHR13748:SF62">
    <property type="entry name" value="COBW DOMAIN-CONTAINING PROTEIN"/>
    <property type="match status" value="1"/>
</dbReference>
<dbReference type="GO" id="GO:0005737">
    <property type="term" value="C:cytoplasm"/>
    <property type="evidence" value="ECO:0007669"/>
    <property type="project" value="TreeGrafter"/>
</dbReference>
<dbReference type="PANTHER" id="PTHR13748">
    <property type="entry name" value="COBW-RELATED"/>
    <property type="match status" value="1"/>
</dbReference>
<evidence type="ECO:0000259" key="7">
    <source>
        <dbReference type="SMART" id="SM00833"/>
    </source>
</evidence>
<dbReference type="Gene3D" id="3.30.1220.10">
    <property type="entry name" value="CobW-like, C-terminal domain"/>
    <property type="match status" value="1"/>
</dbReference>
<dbReference type="InterPro" id="IPR003495">
    <property type="entry name" value="CobW/HypB/UreG_nucleotide-bd"/>
</dbReference>
<dbReference type="OrthoDB" id="9808822at2"/>
<dbReference type="SUPFAM" id="SSF90002">
    <property type="entry name" value="Hypothetical protein YjiA, C-terminal domain"/>
    <property type="match status" value="1"/>
</dbReference>
<organism evidence="8 9">
    <name type="scientific">Thalassobaculum litoreum DSM 18839</name>
    <dbReference type="NCBI Taxonomy" id="1123362"/>
    <lineage>
        <taxon>Bacteria</taxon>
        <taxon>Pseudomonadati</taxon>
        <taxon>Pseudomonadota</taxon>
        <taxon>Alphaproteobacteria</taxon>
        <taxon>Rhodospirillales</taxon>
        <taxon>Thalassobaculaceae</taxon>
        <taxon>Thalassobaculum</taxon>
    </lineage>
</organism>
<dbReference type="GO" id="GO:0016787">
    <property type="term" value="F:hydrolase activity"/>
    <property type="evidence" value="ECO:0007669"/>
    <property type="project" value="UniProtKB-KW"/>
</dbReference>
<feature type="domain" description="CobW C-terminal" evidence="7">
    <location>
        <begin position="258"/>
        <end position="352"/>
    </location>
</feature>
<name>A0A8G2BLH4_9PROT</name>
<reference evidence="8 9" key="1">
    <citation type="submission" date="2016-10" db="EMBL/GenBank/DDBJ databases">
        <authorList>
            <person name="Varghese N."/>
            <person name="Submissions S."/>
        </authorList>
    </citation>
    <scope>NUCLEOTIDE SEQUENCE [LARGE SCALE GENOMIC DNA]</scope>
    <source>
        <strain evidence="8 9">DSM 18839</strain>
    </source>
</reference>
<dbReference type="Pfam" id="PF02492">
    <property type="entry name" value="cobW"/>
    <property type="match status" value="1"/>
</dbReference>
<dbReference type="CDD" id="cd03112">
    <property type="entry name" value="CobW-like"/>
    <property type="match status" value="1"/>
</dbReference>
<keyword evidence="9" id="KW-1185">Reference proteome</keyword>
<comment type="similarity">
    <text evidence="4">Belongs to the SIMIBI class G3E GTPase family. ZNG1 subfamily.</text>
</comment>
<dbReference type="RefSeq" id="WP_093153648.1">
    <property type="nucleotide sequence ID" value="NZ_FNBW01000016.1"/>
</dbReference>
<dbReference type="AlphaFoldDB" id="A0A8G2BLH4"/>
<evidence type="ECO:0000256" key="1">
    <source>
        <dbReference type="ARBA" id="ARBA00022741"/>
    </source>
</evidence>
<comment type="catalytic activity">
    <reaction evidence="6">
        <text>GTP + H2O = GDP + phosphate + H(+)</text>
        <dbReference type="Rhea" id="RHEA:19669"/>
        <dbReference type="ChEBI" id="CHEBI:15377"/>
        <dbReference type="ChEBI" id="CHEBI:15378"/>
        <dbReference type="ChEBI" id="CHEBI:37565"/>
        <dbReference type="ChEBI" id="CHEBI:43474"/>
        <dbReference type="ChEBI" id="CHEBI:58189"/>
    </reaction>
    <physiologicalReaction direction="left-to-right" evidence="6">
        <dbReference type="Rhea" id="RHEA:19670"/>
    </physiologicalReaction>
</comment>
<dbReference type="Gene3D" id="3.40.50.300">
    <property type="entry name" value="P-loop containing nucleotide triphosphate hydrolases"/>
    <property type="match status" value="1"/>
</dbReference>
<dbReference type="SMART" id="SM00833">
    <property type="entry name" value="CobW_C"/>
    <property type="match status" value="1"/>
</dbReference>
<dbReference type="InterPro" id="IPR036627">
    <property type="entry name" value="CobW-likC_sf"/>
</dbReference>
<dbReference type="InterPro" id="IPR011629">
    <property type="entry name" value="CobW-like_C"/>
</dbReference>